<feature type="coiled-coil region" evidence="1">
    <location>
        <begin position="133"/>
        <end position="197"/>
    </location>
</feature>
<dbReference type="CTD" id="149483"/>
<evidence type="ECO:0000256" key="1">
    <source>
        <dbReference type="SAM" id="Coils"/>
    </source>
</evidence>
<dbReference type="OrthoDB" id="289416at2759"/>
<keyword evidence="2" id="KW-1185">Reference proteome</keyword>
<dbReference type="PANTHER" id="PTHR33820">
    <property type="entry name" value="COILED-COIL DOMAIN-CONTAINING PROTEIN 17"/>
    <property type="match status" value="1"/>
</dbReference>
<dbReference type="PANTHER" id="PTHR33820:SF4">
    <property type="entry name" value="COILED-COIL DOMAIN-CONTAINING PROTEIN 17"/>
    <property type="match status" value="1"/>
</dbReference>
<gene>
    <name evidence="3" type="primary">ccdc17</name>
</gene>
<keyword evidence="1" id="KW-0175">Coiled coil</keyword>
<name>A0A6P6KAP9_CARAU</name>
<dbReference type="RefSeq" id="XP_026069309.1">
    <property type="nucleotide sequence ID" value="XM_026213524.1"/>
</dbReference>
<proteinExistence type="predicted"/>
<feature type="coiled-coil region" evidence="1">
    <location>
        <begin position="259"/>
        <end position="357"/>
    </location>
</feature>
<dbReference type="GeneID" id="113050513"/>
<protein>
    <submittedName>
        <fullName evidence="3">Coiled-coil domain-containing protein 17 isoform X1</fullName>
    </submittedName>
</protein>
<sequence length="601" mass="68048">MEGLGDLICHNCKMAFHSKGLLDKHKAKFCIGTDLKDPVPLWRGQRGFTQKERAAVKTVHPTRTRTPDLIILKEQRNHERESGQDNVSENTALNKLTEEFQKLRISFEQNLPRRQTEVSEEQASVQQRADEHRALHEQRLAEIRARNRQLEKQREEIEERLAELAGRERTAHLEEALQELRNQEQRNEDVLQQLSSHINSMKGPKPFEVPSNPPEEKKTQHITFDLISSVAGPLSAQIRALRLAYMQSGGSDPEVLAHMHDLQTEALTLEQTKHRAESKIKGRRMRLPHRVLDPDVLAVEQENQRLEEEILRIQLAREKHKGEHGFTDIQKDHFQQMASLQVEIAFLRREKEKDRERRAPLSVFPGSSMALTHLDLPLDQSSKQHSLMGSHITDPLEAFGPAPYDPVAGFVIFYDLVMGVEATLRTVRLLAGLYFNGQKLGQTTPMPPVLCQPTGPLLSNKSPGNYALLAVTQPVPRVQPTSDLSLVIEIQTSEGLDLFNHETEGLVTCGWTKLDLFDQHNQVNSGHWRLPFRAPPVQASLSPGQLNSVQQLGNMELCLRVANARDGDKQTLEEIDPNNTNQYKSISMVASNTVLANQEPC</sequence>
<evidence type="ECO:0000313" key="3">
    <source>
        <dbReference type="RefSeq" id="XP_026069309.1"/>
    </source>
</evidence>
<dbReference type="InterPro" id="IPR038800">
    <property type="entry name" value="CCDC17"/>
</dbReference>
<dbReference type="KEGG" id="caua:113050513"/>
<dbReference type="AlphaFoldDB" id="A0A6P6KAP9"/>
<organism evidence="2 3">
    <name type="scientific">Carassius auratus</name>
    <name type="common">Goldfish</name>
    <dbReference type="NCBI Taxonomy" id="7957"/>
    <lineage>
        <taxon>Eukaryota</taxon>
        <taxon>Metazoa</taxon>
        <taxon>Chordata</taxon>
        <taxon>Craniata</taxon>
        <taxon>Vertebrata</taxon>
        <taxon>Euteleostomi</taxon>
        <taxon>Actinopterygii</taxon>
        <taxon>Neopterygii</taxon>
        <taxon>Teleostei</taxon>
        <taxon>Ostariophysi</taxon>
        <taxon>Cypriniformes</taxon>
        <taxon>Cyprinidae</taxon>
        <taxon>Cyprininae</taxon>
        <taxon>Carassius</taxon>
    </lineage>
</organism>
<accession>A0A6P6KAP9</accession>
<reference evidence="3" key="1">
    <citation type="submission" date="2025-08" db="UniProtKB">
        <authorList>
            <consortium name="RefSeq"/>
        </authorList>
    </citation>
    <scope>IDENTIFICATION</scope>
    <source>
        <strain evidence="3">Wakin</strain>
        <tissue evidence="3">Muscle</tissue>
    </source>
</reference>
<evidence type="ECO:0000313" key="2">
    <source>
        <dbReference type="Proteomes" id="UP000515129"/>
    </source>
</evidence>
<dbReference type="Proteomes" id="UP000515129">
    <property type="component" value="Chromosome 31"/>
</dbReference>